<comment type="caution">
    <text evidence="2">The sequence shown here is derived from an EMBL/GenBank/DDBJ whole genome shotgun (WGS) entry which is preliminary data.</text>
</comment>
<dbReference type="SMR" id="A0A482XEW9"/>
<evidence type="ECO:0000313" key="3">
    <source>
        <dbReference type="Proteomes" id="UP000291343"/>
    </source>
</evidence>
<evidence type="ECO:0008006" key="4">
    <source>
        <dbReference type="Google" id="ProtNLM"/>
    </source>
</evidence>
<gene>
    <name evidence="2" type="ORF">LSTR_LSTR006863</name>
</gene>
<evidence type="ECO:0000256" key="1">
    <source>
        <dbReference type="SAM" id="SignalP"/>
    </source>
</evidence>
<name>A0A482XEW9_LAOST</name>
<dbReference type="Proteomes" id="UP000291343">
    <property type="component" value="Unassembled WGS sequence"/>
</dbReference>
<dbReference type="Gene3D" id="3.40.50.1820">
    <property type="entry name" value="alpha/beta hydrolase"/>
    <property type="match status" value="2"/>
</dbReference>
<reference evidence="2 3" key="1">
    <citation type="journal article" date="2017" name="Gigascience">
        <title>Genome sequence of the small brown planthopper, Laodelphax striatellus.</title>
        <authorList>
            <person name="Zhu J."/>
            <person name="Jiang F."/>
            <person name="Wang X."/>
            <person name="Yang P."/>
            <person name="Bao Y."/>
            <person name="Zhao W."/>
            <person name="Wang W."/>
            <person name="Lu H."/>
            <person name="Wang Q."/>
            <person name="Cui N."/>
            <person name="Li J."/>
            <person name="Chen X."/>
            <person name="Luo L."/>
            <person name="Yu J."/>
            <person name="Kang L."/>
            <person name="Cui F."/>
        </authorList>
    </citation>
    <scope>NUCLEOTIDE SEQUENCE [LARGE SCALE GENOMIC DNA]</scope>
    <source>
        <strain evidence="2">Lst14</strain>
    </source>
</reference>
<dbReference type="STRING" id="195883.A0A482XEW9"/>
<dbReference type="InterPro" id="IPR029058">
    <property type="entry name" value="AB_hydrolase_fold"/>
</dbReference>
<dbReference type="GO" id="GO:0006629">
    <property type="term" value="P:lipid metabolic process"/>
    <property type="evidence" value="ECO:0007669"/>
    <property type="project" value="InterPro"/>
</dbReference>
<dbReference type="EMBL" id="QKKF02011155">
    <property type="protein sequence ID" value="RZF44313.1"/>
    <property type="molecule type" value="Genomic_DNA"/>
</dbReference>
<dbReference type="OrthoDB" id="190846at2759"/>
<dbReference type="PANTHER" id="PTHR11440">
    <property type="entry name" value="LECITHIN-CHOLESTEROL ACYLTRANSFERASE-RELATED"/>
    <property type="match status" value="1"/>
</dbReference>
<dbReference type="InterPro" id="IPR003386">
    <property type="entry name" value="LACT/PDAT_acylTrfase"/>
</dbReference>
<sequence>MNLFQVFLLGAYFINCNLGETNNARDIPKPLKDISPVILDSFQTNNVEALPKTLKELSPAIFSKFQSNNVEDAPKMLDKISPVILIPGDGGSQIEAKLDKQTVPHYICAKQSTDFFNIWLNLELLVPLVIDCWVDNMRLVYDNTTRATQNAPGVETRVPFFGDPFSVEYLDPSKASAGAYFRDLGNALVALGYERNVSLRGAPYDFRKAPNENEAWFGDFRALIEETYQLNGGKQGVVLVAHSMGALMTLHFLQSMPQSWKDTHVAAFVSLAGAYGGSVKAVKVYAIGDDLGTYVLRQKTLREMQITSSSLAYLLPSPLFWKPNETLVITNSQNYTLTNLQDFFTEISFPDAWEMWQDTQAYKHNFTAPGVEVHCLHGNNVKTIERLIYKKDKFPDGDPSFEYGDGDGTVNRRSLEGCLHWTKAQAQKVYHEVFPKVDHMGILANKDIINYVLSVLEKL</sequence>
<dbReference type="AlphaFoldDB" id="A0A482XEW9"/>
<dbReference type="Pfam" id="PF02450">
    <property type="entry name" value="LCAT"/>
    <property type="match status" value="1"/>
</dbReference>
<accession>A0A482XEW9</accession>
<evidence type="ECO:0000313" key="2">
    <source>
        <dbReference type="EMBL" id="RZF44313.1"/>
    </source>
</evidence>
<dbReference type="SUPFAM" id="SSF53474">
    <property type="entry name" value="alpha/beta-Hydrolases"/>
    <property type="match status" value="1"/>
</dbReference>
<protein>
    <recommendedName>
        <fullName evidence="4">Group XV phospholipase A2</fullName>
    </recommendedName>
</protein>
<dbReference type="GO" id="GO:0008374">
    <property type="term" value="F:O-acyltransferase activity"/>
    <property type="evidence" value="ECO:0007669"/>
    <property type="project" value="InterPro"/>
</dbReference>
<organism evidence="2 3">
    <name type="scientific">Laodelphax striatellus</name>
    <name type="common">Small brown planthopper</name>
    <name type="synonym">Delphax striatella</name>
    <dbReference type="NCBI Taxonomy" id="195883"/>
    <lineage>
        <taxon>Eukaryota</taxon>
        <taxon>Metazoa</taxon>
        <taxon>Ecdysozoa</taxon>
        <taxon>Arthropoda</taxon>
        <taxon>Hexapoda</taxon>
        <taxon>Insecta</taxon>
        <taxon>Pterygota</taxon>
        <taxon>Neoptera</taxon>
        <taxon>Paraneoptera</taxon>
        <taxon>Hemiptera</taxon>
        <taxon>Auchenorrhyncha</taxon>
        <taxon>Fulgoroidea</taxon>
        <taxon>Delphacidae</taxon>
        <taxon>Criomorphinae</taxon>
        <taxon>Laodelphax</taxon>
    </lineage>
</organism>
<dbReference type="FunCoup" id="A0A482XEW9">
    <property type="interactions" value="154"/>
</dbReference>
<dbReference type="InParanoid" id="A0A482XEW9"/>
<feature type="signal peptide" evidence="1">
    <location>
        <begin position="1"/>
        <end position="19"/>
    </location>
</feature>
<keyword evidence="1" id="KW-0732">Signal</keyword>
<feature type="chain" id="PRO_5019832940" description="Group XV phospholipase A2" evidence="1">
    <location>
        <begin position="20"/>
        <end position="459"/>
    </location>
</feature>
<keyword evidence="3" id="KW-1185">Reference proteome</keyword>
<proteinExistence type="predicted"/>